<gene>
    <name evidence="2" type="ORF">ORAREDHAP_LOCUS3411</name>
</gene>
<organism evidence="2 3">
    <name type="scientific">Prunus armeniaca</name>
    <name type="common">Apricot</name>
    <name type="synonym">Armeniaca vulgaris</name>
    <dbReference type="NCBI Taxonomy" id="36596"/>
    <lineage>
        <taxon>Eukaryota</taxon>
        <taxon>Viridiplantae</taxon>
        <taxon>Streptophyta</taxon>
        <taxon>Embryophyta</taxon>
        <taxon>Tracheophyta</taxon>
        <taxon>Spermatophyta</taxon>
        <taxon>Magnoliopsida</taxon>
        <taxon>eudicotyledons</taxon>
        <taxon>Gunneridae</taxon>
        <taxon>Pentapetalae</taxon>
        <taxon>rosids</taxon>
        <taxon>fabids</taxon>
        <taxon>Rosales</taxon>
        <taxon>Rosaceae</taxon>
        <taxon>Amygdaloideae</taxon>
        <taxon>Amygdaleae</taxon>
        <taxon>Prunus</taxon>
    </lineage>
</organism>
<evidence type="ECO:0000313" key="2">
    <source>
        <dbReference type="EMBL" id="CAB4293951.1"/>
    </source>
</evidence>
<dbReference type="InterPro" id="IPR025558">
    <property type="entry name" value="DUF4283"/>
</dbReference>
<keyword evidence="3" id="KW-1185">Reference proteome</keyword>
<dbReference type="EMBL" id="CAEKKB010000001">
    <property type="protein sequence ID" value="CAB4293951.1"/>
    <property type="molecule type" value="Genomic_DNA"/>
</dbReference>
<dbReference type="InterPro" id="IPR040256">
    <property type="entry name" value="At4g02000-like"/>
</dbReference>
<name>A0A6J5W0W4_PRUAR</name>
<dbReference type="OrthoDB" id="1164717at2759"/>
<dbReference type="PANTHER" id="PTHR31286">
    <property type="entry name" value="GLYCINE-RICH CELL WALL STRUCTURAL PROTEIN 1.8-LIKE"/>
    <property type="match status" value="1"/>
</dbReference>
<reference evidence="3" key="1">
    <citation type="journal article" date="2020" name="Genome Biol.">
        <title>Gamete binning: chromosome-level and haplotype-resolved genome assembly enabled by high-throughput single-cell sequencing of gamete genomes.</title>
        <authorList>
            <person name="Campoy J.A."/>
            <person name="Sun H."/>
            <person name="Goel M."/>
            <person name="Jiao W.-B."/>
            <person name="Folz-Donahue K."/>
            <person name="Wang N."/>
            <person name="Rubio M."/>
            <person name="Liu C."/>
            <person name="Kukat C."/>
            <person name="Ruiz D."/>
            <person name="Huettel B."/>
            <person name="Schneeberger K."/>
        </authorList>
    </citation>
    <scope>NUCLEOTIDE SEQUENCE [LARGE SCALE GENOMIC DNA]</scope>
    <source>
        <strain evidence="3">cv. Rojo Pasion</strain>
    </source>
</reference>
<evidence type="ECO:0000259" key="1">
    <source>
        <dbReference type="Pfam" id="PF14111"/>
    </source>
</evidence>
<feature type="domain" description="DUF4283" evidence="1">
    <location>
        <begin position="132"/>
        <end position="211"/>
    </location>
</feature>
<proteinExistence type="predicted"/>
<protein>
    <recommendedName>
        <fullName evidence="1">DUF4283 domain-containing protein</fullName>
    </recommendedName>
</protein>
<dbReference type="PANTHER" id="PTHR31286:SF99">
    <property type="entry name" value="DUF4283 DOMAIN-CONTAINING PROTEIN"/>
    <property type="match status" value="1"/>
</dbReference>
<dbReference type="AlphaFoldDB" id="A0A6J5W0W4"/>
<evidence type="ECO:0000313" key="3">
    <source>
        <dbReference type="Proteomes" id="UP000507245"/>
    </source>
</evidence>
<sequence length="256" mass="29171">MVKINKSKKIVTLCRCSVQASVAEPAKGLALDIAIEKNVESLIATSPSFLFSTSRPPRNREPNTSPQVTTLFQVSSICWLDILFFETQLKPPIDLAEEKLVIDVGDYEVFETPRGPSMLFSESIIGKLRLPWRNDIIIKFVGKSHKNNFIQSRLKQKWNLKTPMQLDLDYDFFISRFALELNLQKVITRGPWVVAGHYVAMQHWRSGFDATTEQINRLTVWVRLTCMYVEHLKAKTVKTIGDLLGTTYKVDAHTVG</sequence>
<dbReference type="Pfam" id="PF14111">
    <property type="entry name" value="DUF4283"/>
    <property type="match status" value="1"/>
</dbReference>
<accession>A0A6J5W0W4</accession>
<dbReference type="Proteomes" id="UP000507245">
    <property type="component" value="Unassembled WGS sequence"/>
</dbReference>